<accession>A0ABP8C1K0</accession>
<protein>
    <submittedName>
        <fullName evidence="2">Uncharacterized protein</fullName>
    </submittedName>
</protein>
<feature type="region of interest" description="Disordered" evidence="1">
    <location>
        <begin position="211"/>
        <end position="230"/>
    </location>
</feature>
<dbReference type="Proteomes" id="UP001501710">
    <property type="component" value="Unassembled WGS sequence"/>
</dbReference>
<name>A0ABP8C1K0_9ACTN</name>
<sequence>MRDGSIADQELRHGYTLRDLNRLAAITVHTSFRHHGWDFDERVEITWSAMAEFLYSCEEPPTASELMYSSGDVLDRELTARLRSHGYDLNDASKRQNRPSFERYWFGFHSTPGPEEYVIERVAALQIVERLSDLDRSVLAAMANFADNGIAANSLGKRRQLFTSQLGDARRNFKVLWHEGEKPSRPWMLDRRRKGGPDRPIATVIRRRKRDGVNTRPRPVRKGGKPRKEIGITPEDLRQRYAAGESISEIARSLNIGATTLRRFMEANGIPRRSYVEAARVVADRTTRST</sequence>
<dbReference type="EMBL" id="BAABAS010000006">
    <property type="protein sequence ID" value="GAA4232064.1"/>
    <property type="molecule type" value="Genomic_DNA"/>
</dbReference>
<evidence type="ECO:0000256" key="1">
    <source>
        <dbReference type="SAM" id="MobiDB-lite"/>
    </source>
</evidence>
<reference evidence="3" key="1">
    <citation type="journal article" date="2019" name="Int. J. Syst. Evol. Microbiol.">
        <title>The Global Catalogue of Microorganisms (GCM) 10K type strain sequencing project: providing services to taxonomists for standard genome sequencing and annotation.</title>
        <authorList>
            <consortium name="The Broad Institute Genomics Platform"/>
            <consortium name="The Broad Institute Genome Sequencing Center for Infectious Disease"/>
            <person name="Wu L."/>
            <person name="Ma J."/>
        </authorList>
    </citation>
    <scope>NUCLEOTIDE SEQUENCE [LARGE SCALE GENOMIC DNA]</scope>
    <source>
        <strain evidence="3">JCM 17440</strain>
    </source>
</reference>
<proteinExistence type="predicted"/>
<gene>
    <name evidence="2" type="ORF">GCM10022254_31010</name>
</gene>
<evidence type="ECO:0000313" key="2">
    <source>
        <dbReference type="EMBL" id="GAA4232064.1"/>
    </source>
</evidence>
<dbReference type="Gene3D" id="1.10.10.60">
    <property type="entry name" value="Homeodomain-like"/>
    <property type="match status" value="1"/>
</dbReference>
<evidence type="ECO:0000313" key="3">
    <source>
        <dbReference type="Proteomes" id="UP001501710"/>
    </source>
</evidence>
<keyword evidence="3" id="KW-1185">Reference proteome</keyword>
<comment type="caution">
    <text evidence="2">The sequence shown here is derived from an EMBL/GenBank/DDBJ whole genome shotgun (WGS) entry which is preliminary data.</text>
</comment>
<organism evidence="2 3">
    <name type="scientific">Actinomadura meridiana</name>
    <dbReference type="NCBI Taxonomy" id="559626"/>
    <lineage>
        <taxon>Bacteria</taxon>
        <taxon>Bacillati</taxon>
        <taxon>Actinomycetota</taxon>
        <taxon>Actinomycetes</taxon>
        <taxon>Streptosporangiales</taxon>
        <taxon>Thermomonosporaceae</taxon>
        <taxon>Actinomadura</taxon>
    </lineage>
</organism>